<feature type="compositionally biased region" description="Basic residues" evidence="1">
    <location>
        <begin position="1"/>
        <end position="10"/>
    </location>
</feature>
<feature type="compositionally biased region" description="Polar residues" evidence="1">
    <location>
        <begin position="11"/>
        <end position="20"/>
    </location>
</feature>
<reference evidence="3" key="1">
    <citation type="submission" date="2025-08" db="UniProtKB">
        <authorList>
            <consortium name="RefSeq"/>
        </authorList>
    </citation>
    <scope>IDENTIFICATION</scope>
    <source>
        <tissue evidence="3">Whole larvae</tissue>
    </source>
</reference>
<dbReference type="GeneID" id="113509882"/>
<evidence type="ECO:0000256" key="1">
    <source>
        <dbReference type="SAM" id="MobiDB-lite"/>
    </source>
</evidence>
<keyword evidence="2" id="KW-1185">Reference proteome</keyword>
<evidence type="ECO:0000313" key="2">
    <source>
        <dbReference type="Proteomes" id="UP001652740"/>
    </source>
</evidence>
<sequence length="119" mass="13190">MKKQNSKKQNKGASNPQFTSKPFCDCTKCKCNNCPDILEMLAITVTDKSCDFGSKVKGKKAQHDEPNVRNRPSLMNVIHGSECNCEVMAHAVRSHVHMNLGLPDMHTANTSEKQNSSNN</sequence>
<organism evidence="2 3">
    <name type="scientific">Galleria mellonella</name>
    <name type="common">Greater wax moth</name>
    <dbReference type="NCBI Taxonomy" id="7137"/>
    <lineage>
        <taxon>Eukaryota</taxon>
        <taxon>Metazoa</taxon>
        <taxon>Ecdysozoa</taxon>
        <taxon>Arthropoda</taxon>
        <taxon>Hexapoda</taxon>
        <taxon>Insecta</taxon>
        <taxon>Pterygota</taxon>
        <taxon>Neoptera</taxon>
        <taxon>Endopterygota</taxon>
        <taxon>Lepidoptera</taxon>
        <taxon>Glossata</taxon>
        <taxon>Ditrysia</taxon>
        <taxon>Pyraloidea</taxon>
        <taxon>Pyralidae</taxon>
        <taxon>Galleriinae</taxon>
        <taxon>Galleria</taxon>
    </lineage>
</organism>
<dbReference type="RefSeq" id="XP_031766732.2">
    <property type="nucleotide sequence ID" value="XM_031910872.2"/>
</dbReference>
<dbReference type="AlphaFoldDB" id="A0A6J3C262"/>
<accession>A0A6J3C262</accession>
<dbReference type="Proteomes" id="UP001652740">
    <property type="component" value="Unplaced"/>
</dbReference>
<name>A0A6J3C262_GALME</name>
<protein>
    <submittedName>
        <fullName evidence="3">Uncharacterized protein LOC113509882</fullName>
    </submittedName>
</protein>
<feature type="region of interest" description="Disordered" evidence="1">
    <location>
        <begin position="1"/>
        <end position="22"/>
    </location>
</feature>
<evidence type="ECO:0000313" key="3">
    <source>
        <dbReference type="RefSeq" id="XP_031766732.2"/>
    </source>
</evidence>
<gene>
    <name evidence="3" type="primary">LOC113509882</name>
</gene>
<dbReference type="InParanoid" id="A0A6J3C262"/>
<dbReference type="KEGG" id="gmw:113509882"/>
<proteinExistence type="predicted"/>